<feature type="transmembrane region" description="Helical" evidence="1">
    <location>
        <begin position="254"/>
        <end position="277"/>
    </location>
</feature>
<dbReference type="AlphaFoldDB" id="A0A419F2F2"/>
<accession>A0A419F2F2</accession>
<keyword evidence="1" id="KW-0472">Membrane</keyword>
<gene>
    <name evidence="2" type="ORF">C4532_05895</name>
</gene>
<organism evidence="2 3">
    <name type="scientific">Candidatus Abyssobacteria bacterium SURF_17</name>
    <dbReference type="NCBI Taxonomy" id="2093361"/>
    <lineage>
        <taxon>Bacteria</taxon>
        <taxon>Pseudomonadati</taxon>
        <taxon>Candidatus Hydrogenedentota</taxon>
        <taxon>Candidatus Abyssobacteria</taxon>
    </lineage>
</organism>
<feature type="transmembrane region" description="Helical" evidence="1">
    <location>
        <begin position="157"/>
        <end position="179"/>
    </location>
</feature>
<protein>
    <submittedName>
        <fullName evidence="2">Uncharacterized protein</fullName>
    </submittedName>
</protein>
<keyword evidence="1" id="KW-1133">Transmembrane helix</keyword>
<dbReference type="EMBL" id="QZKI01000043">
    <property type="protein sequence ID" value="RJP72598.1"/>
    <property type="molecule type" value="Genomic_DNA"/>
</dbReference>
<feature type="transmembrane region" description="Helical" evidence="1">
    <location>
        <begin position="91"/>
        <end position="110"/>
    </location>
</feature>
<comment type="caution">
    <text evidence="2">The sequence shown here is derived from an EMBL/GenBank/DDBJ whole genome shotgun (WGS) entry which is preliminary data.</text>
</comment>
<evidence type="ECO:0000256" key="1">
    <source>
        <dbReference type="SAM" id="Phobius"/>
    </source>
</evidence>
<dbReference type="Proteomes" id="UP000285961">
    <property type="component" value="Unassembled WGS sequence"/>
</dbReference>
<evidence type="ECO:0000313" key="3">
    <source>
        <dbReference type="Proteomes" id="UP000285961"/>
    </source>
</evidence>
<feature type="transmembrane region" description="Helical" evidence="1">
    <location>
        <begin position="7"/>
        <end position="24"/>
    </location>
</feature>
<feature type="transmembrane region" description="Helical" evidence="1">
    <location>
        <begin position="117"/>
        <end position="137"/>
    </location>
</feature>
<name>A0A419F2F2_9BACT</name>
<evidence type="ECO:0000313" key="2">
    <source>
        <dbReference type="EMBL" id="RJP72598.1"/>
    </source>
</evidence>
<proteinExistence type="predicted"/>
<sequence length="294" mass="32761">MNQTLRYILAILLVVVGSVAIVFPEMTGYEAINEKALDIVDGALMENVRTFAVVSGIKAGLAVIEGSTMGAVIVTVEIGDLAQPVYDFVDYVWKILVYALLVLSLYKFILEFGLLSFGVRILGVGVLVGAVRILAFSGEGKTPRSHIYQVIGEYLPILTRAAILSGLLLAYLAPITVLASHSLERFLTEPVKERESEAIGEFQSQFDRLKDEFLSVREDISLSHPKESSDQIRARMRLIGRVLLNSLNSSIHAFLYYLVILFVEIIVFPLMTAFILYKFTQFAMNRFLPRKSSE</sequence>
<reference evidence="2 3" key="1">
    <citation type="journal article" date="2017" name="ISME J.">
        <title>Energy and carbon metabolisms in a deep terrestrial subsurface fluid microbial community.</title>
        <authorList>
            <person name="Momper L."/>
            <person name="Jungbluth S.P."/>
            <person name="Lee M.D."/>
            <person name="Amend J.P."/>
        </authorList>
    </citation>
    <scope>NUCLEOTIDE SEQUENCE [LARGE SCALE GENOMIC DNA]</scope>
    <source>
        <strain evidence="2">SURF_17</strain>
    </source>
</reference>
<keyword evidence="1" id="KW-0812">Transmembrane</keyword>